<dbReference type="Proteomes" id="UP000481861">
    <property type="component" value="Unassembled WGS sequence"/>
</dbReference>
<feature type="region of interest" description="Disordered" evidence="1">
    <location>
        <begin position="627"/>
        <end position="682"/>
    </location>
</feature>
<dbReference type="OrthoDB" id="5339076at2759"/>
<feature type="compositionally biased region" description="Polar residues" evidence="1">
    <location>
        <begin position="629"/>
        <end position="657"/>
    </location>
</feature>
<feature type="compositionally biased region" description="Acidic residues" evidence="1">
    <location>
        <begin position="164"/>
        <end position="180"/>
    </location>
</feature>
<gene>
    <name evidence="2" type="ORF">BDV95DRAFT_565496</name>
</gene>
<dbReference type="AlphaFoldDB" id="A0A7C8MD86"/>
<dbReference type="Pfam" id="PF10336">
    <property type="entry name" value="DUF2420"/>
    <property type="match status" value="1"/>
</dbReference>
<name>A0A7C8MD86_9PLEO</name>
<protein>
    <submittedName>
        <fullName evidence="2">Uncharacterized protein</fullName>
    </submittedName>
</protein>
<keyword evidence="3" id="KW-1185">Reference proteome</keyword>
<organism evidence="2 3">
    <name type="scientific">Massariosphaeria phaeospora</name>
    <dbReference type="NCBI Taxonomy" id="100035"/>
    <lineage>
        <taxon>Eukaryota</taxon>
        <taxon>Fungi</taxon>
        <taxon>Dikarya</taxon>
        <taxon>Ascomycota</taxon>
        <taxon>Pezizomycotina</taxon>
        <taxon>Dothideomycetes</taxon>
        <taxon>Pleosporomycetidae</taxon>
        <taxon>Pleosporales</taxon>
        <taxon>Pleosporales incertae sedis</taxon>
        <taxon>Massariosphaeria</taxon>
    </lineage>
</organism>
<feature type="compositionally biased region" description="Acidic residues" evidence="1">
    <location>
        <begin position="220"/>
        <end position="233"/>
    </location>
</feature>
<dbReference type="EMBL" id="JAADJZ010000006">
    <property type="protein sequence ID" value="KAF2874141.1"/>
    <property type="molecule type" value="Genomic_DNA"/>
</dbReference>
<evidence type="ECO:0000313" key="3">
    <source>
        <dbReference type="Proteomes" id="UP000481861"/>
    </source>
</evidence>
<accession>A0A7C8MD86</accession>
<comment type="caution">
    <text evidence="2">The sequence shown here is derived from an EMBL/GenBank/DDBJ whole genome shotgun (WGS) entry which is preliminary data.</text>
</comment>
<dbReference type="InterPro" id="IPR018822">
    <property type="entry name" value="UPF0646"/>
</dbReference>
<feature type="compositionally biased region" description="Low complexity" evidence="1">
    <location>
        <begin position="508"/>
        <end position="521"/>
    </location>
</feature>
<feature type="compositionally biased region" description="Basic and acidic residues" evidence="1">
    <location>
        <begin position="93"/>
        <end position="106"/>
    </location>
</feature>
<sequence>MAATARSVADFRLTAPDIAMDDFDGDAASSRGPQRDDETMTDGEDVDFFDGIFQSSVQQPQEPDLAAQAHGDQGMSLNRDDDYIDYSDDEVEEKLVQESGKSRIESPQEPLIEEPLIDYSDEEVEGEVAQESVHSDVHTPIDYSNEDAEVEVAQDSRPNPAQSSEEDLIDYSDEEVEGEVAQESVYSGVPTPQEPVIDYSNEEVQGEVAQESRPNLAQSSEEDLIDHSDDEVEKDPTHVDAVGADDEVRYDQVQEGVSADEEDAEYGKVVTSVPLYPITLNYGGREYWLFKPRQLTNTNDEWIIDDEAHGDVSLYEIFRKIRAWLGADVSEETSIGLRCDNYHGIQLYDDSIECAILPLKKLVECYVRLHAQDGVKEPESFYLTLLSRPFFSTLFSVLTKAADNGFGFERINASIAAGETVFPAYSPEPEEQGYEGDQQPQLEHETYNGEEGNHEELYDGGHSEEHEHGIESTPIGPIGDNAQSQGVVNEEEDLIDYDDDEPTLKPHNGPGSSSNVSSYPSTIQGDNVNFESNPTNKDANEEAESASELDLDLTLTGDLTSAVLSADTNLLIEDDLFADVDGSLELTNNDELTNEKSIMAMQKSTHDTKDLDEIDYDDDEVQDVLVKQNFGSSMSPYATPTAGSSRSLEDLASSQGQKRPIGDVNYGAADDLDPTDPKRPRL</sequence>
<evidence type="ECO:0000256" key="1">
    <source>
        <dbReference type="SAM" id="MobiDB-lite"/>
    </source>
</evidence>
<feature type="region of interest" description="Disordered" evidence="1">
    <location>
        <begin position="59"/>
        <end position="235"/>
    </location>
</feature>
<feature type="region of interest" description="Disordered" evidence="1">
    <location>
        <begin position="449"/>
        <end position="483"/>
    </location>
</feature>
<feature type="compositionally biased region" description="Basic and acidic residues" evidence="1">
    <location>
        <begin position="449"/>
        <end position="470"/>
    </location>
</feature>
<feature type="compositionally biased region" description="Polar residues" evidence="1">
    <location>
        <begin position="522"/>
        <end position="537"/>
    </location>
</feature>
<feature type="compositionally biased region" description="Acidic residues" evidence="1">
    <location>
        <begin position="82"/>
        <end position="92"/>
    </location>
</feature>
<proteinExistence type="predicted"/>
<feature type="compositionally biased region" description="Acidic residues" evidence="1">
    <location>
        <begin position="111"/>
        <end position="128"/>
    </location>
</feature>
<evidence type="ECO:0000313" key="2">
    <source>
        <dbReference type="EMBL" id="KAF2874141.1"/>
    </source>
</evidence>
<reference evidence="2 3" key="1">
    <citation type="submission" date="2020-01" db="EMBL/GenBank/DDBJ databases">
        <authorList>
            <consortium name="DOE Joint Genome Institute"/>
            <person name="Haridas S."/>
            <person name="Albert R."/>
            <person name="Binder M."/>
            <person name="Bloem J."/>
            <person name="Labutti K."/>
            <person name="Salamov A."/>
            <person name="Andreopoulos B."/>
            <person name="Baker S.E."/>
            <person name="Barry K."/>
            <person name="Bills G."/>
            <person name="Bluhm B.H."/>
            <person name="Cannon C."/>
            <person name="Castanera R."/>
            <person name="Culley D.E."/>
            <person name="Daum C."/>
            <person name="Ezra D."/>
            <person name="Gonzalez J.B."/>
            <person name="Henrissat B."/>
            <person name="Kuo A."/>
            <person name="Liang C."/>
            <person name="Lipzen A."/>
            <person name="Lutzoni F."/>
            <person name="Magnuson J."/>
            <person name="Mondo S."/>
            <person name="Nolan M."/>
            <person name="Ohm R."/>
            <person name="Pangilinan J."/>
            <person name="Park H.-J.H."/>
            <person name="Ramirez L."/>
            <person name="Alfaro M."/>
            <person name="Sun H."/>
            <person name="Tritt A."/>
            <person name="Yoshinaga Y."/>
            <person name="Zwiers L.-H.L."/>
            <person name="Turgeon B.G."/>
            <person name="Goodwin S.B."/>
            <person name="Spatafora J.W."/>
            <person name="Crous P.W."/>
            <person name="Grigoriev I.V."/>
        </authorList>
    </citation>
    <scope>NUCLEOTIDE SEQUENCE [LARGE SCALE GENOMIC DNA]</scope>
    <source>
        <strain evidence="2 3">CBS 611.86</strain>
    </source>
</reference>
<feature type="region of interest" description="Disordered" evidence="1">
    <location>
        <begin position="497"/>
        <end position="545"/>
    </location>
</feature>
<feature type="region of interest" description="Disordered" evidence="1">
    <location>
        <begin position="1"/>
        <end position="45"/>
    </location>
</feature>